<name>A0ACB5PQP8_9BACT</name>
<comment type="caution">
    <text evidence="1">The sequence shown here is derived from an EMBL/GenBank/DDBJ whole genome shotgun (WGS) entry which is preliminary data.</text>
</comment>
<protein>
    <submittedName>
        <fullName evidence="1">Uncharacterized protein</fullName>
    </submittedName>
</protein>
<proteinExistence type="predicted"/>
<evidence type="ECO:0000313" key="1">
    <source>
        <dbReference type="EMBL" id="GGF62740.1"/>
    </source>
</evidence>
<evidence type="ECO:0000313" key="2">
    <source>
        <dbReference type="Proteomes" id="UP000605392"/>
    </source>
</evidence>
<keyword evidence="2" id="KW-1185">Reference proteome</keyword>
<dbReference type="Proteomes" id="UP000605392">
    <property type="component" value="Unassembled WGS sequence"/>
</dbReference>
<dbReference type="EMBL" id="BMFN01000002">
    <property type="protein sequence ID" value="GGF62740.1"/>
    <property type="molecule type" value="Genomic_DNA"/>
</dbReference>
<reference evidence="1 2" key="1">
    <citation type="journal article" date="2019" name="Int. J. Syst. Evol. Microbiol.">
        <title>The Global Catalogue of Microorganisms (GCM) 10K type strain sequencing project: providing services to taxonomists for standard genome sequencing and annotation.</title>
        <authorList>
            <consortium name="The Broad Institute Genomics Platform"/>
            <consortium name="The Broad Institute Genome Sequencing Center for Infectious Disease"/>
            <person name="Wu L."/>
            <person name="Ma J."/>
        </authorList>
    </citation>
    <scope>NUCLEOTIDE SEQUENCE [LARGE SCALE GENOMIC DNA]</scope>
    <source>
        <strain evidence="1 2">CGMCC 1.12720</strain>
    </source>
</reference>
<accession>A0ACB5PQP8</accession>
<gene>
    <name evidence="1" type="ORF">GCM10011375_17130</name>
</gene>
<sequence>MEGYKGGARQEIYFFNFKELIIGDPLVAVIKLNEATSPKIERIFYHTTQNKDFNCREVSTA</sequence>
<organism evidence="1 2">
    <name type="scientific">Hymenobacter qilianensis</name>
    <dbReference type="NCBI Taxonomy" id="1385715"/>
    <lineage>
        <taxon>Bacteria</taxon>
        <taxon>Pseudomonadati</taxon>
        <taxon>Bacteroidota</taxon>
        <taxon>Cytophagia</taxon>
        <taxon>Cytophagales</taxon>
        <taxon>Hymenobacteraceae</taxon>
        <taxon>Hymenobacter</taxon>
    </lineage>
</organism>